<dbReference type="VEuPathDB" id="VectorBase:HLOH_053961"/>
<dbReference type="EMBL" id="JABSTR010000006">
    <property type="protein sequence ID" value="KAH9372509.1"/>
    <property type="molecule type" value="Genomic_DNA"/>
</dbReference>
<dbReference type="OMA" id="XEALVER"/>
<keyword evidence="2" id="KW-1185">Reference proteome</keyword>
<gene>
    <name evidence="1" type="ORF">HPB48_017825</name>
</gene>
<sequence>MFAHTTVFIASPFPFLPERSNIVDTFTYLHQEAGLSHAQIVQFPAILRTRQCVYKPRHQFLVHLGRAQFDPKEPNYVSPKALVTGIDAVFCENVAKTTVDKYNEFLKTL</sequence>
<dbReference type="InterPro" id="IPR038538">
    <property type="entry name" value="MTERF_sf"/>
</dbReference>
<comment type="caution">
    <text evidence="1">The sequence shown here is derived from an EMBL/GenBank/DDBJ whole genome shotgun (WGS) entry which is preliminary data.</text>
</comment>
<dbReference type="Gene3D" id="1.25.70.10">
    <property type="entry name" value="Transcription termination factor 3, mitochondrial"/>
    <property type="match status" value="1"/>
</dbReference>
<organism evidence="1 2">
    <name type="scientific">Haemaphysalis longicornis</name>
    <name type="common">Bush tick</name>
    <dbReference type="NCBI Taxonomy" id="44386"/>
    <lineage>
        <taxon>Eukaryota</taxon>
        <taxon>Metazoa</taxon>
        <taxon>Ecdysozoa</taxon>
        <taxon>Arthropoda</taxon>
        <taxon>Chelicerata</taxon>
        <taxon>Arachnida</taxon>
        <taxon>Acari</taxon>
        <taxon>Parasitiformes</taxon>
        <taxon>Ixodida</taxon>
        <taxon>Ixodoidea</taxon>
        <taxon>Ixodidae</taxon>
        <taxon>Haemaphysalinae</taxon>
        <taxon>Haemaphysalis</taxon>
    </lineage>
</organism>
<reference evidence="1 2" key="1">
    <citation type="journal article" date="2020" name="Cell">
        <title>Large-Scale Comparative Analyses of Tick Genomes Elucidate Their Genetic Diversity and Vector Capacities.</title>
        <authorList>
            <consortium name="Tick Genome and Microbiome Consortium (TIGMIC)"/>
            <person name="Jia N."/>
            <person name="Wang J."/>
            <person name="Shi W."/>
            <person name="Du L."/>
            <person name="Sun Y."/>
            <person name="Zhan W."/>
            <person name="Jiang J.F."/>
            <person name="Wang Q."/>
            <person name="Zhang B."/>
            <person name="Ji P."/>
            <person name="Bell-Sakyi L."/>
            <person name="Cui X.M."/>
            <person name="Yuan T.T."/>
            <person name="Jiang B.G."/>
            <person name="Yang W.F."/>
            <person name="Lam T.T."/>
            <person name="Chang Q.C."/>
            <person name="Ding S.J."/>
            <person name="Wang X.J."/>
            <person name="Zhu J.G."/>
            <person name="Ruan X.D."/>
            <person name="Zhao L."/>
            <person name="Wei J.T."/>
            <person name="Ye R.Z."/>
            <person name="Que T.C."/>
            <person name="Du C.H."/>
            <person name="Zhou Y.H."/>
            <person name="Cheng J.X."/>
            <person name="Dai P.F."/>
            <person name="Guo W.B."/>
            <person name="Han X.H."/>
            <person name="Huang E.J."/>
            <person name="Li L.F."/>
            <person name="Wei W."/>
            <person name="Gao Y.C."/>
            <person name="Liu J.Z."/>
            <person name="Shao H.Z."/>
            <person name="Wang X."/>
            <person name="Wang C.C."/>
            <person name="Yang T.C."/>
            <person name="Huo Q.B."/>
            <person name="Li W."/>
            <person name="Chen H.Y."/>
            <person name="Chen S.E."/>
            <person name="Zhou L.G."/>
            <person name="Ni X.B."/>
            <person name="Tian J.H."/>
            <person name="Sheng Y."/>
            <person name="Liu T."/>
            <person name="Pan Y.S."/>
            <person name="Xia L.Y."/>
            <person name="Li J."/>
            <person name="Zhao F."/>
            <person name="Cao W.C."/>
        </authorList>
    </citation>
    <scope>NUCLEOTIDE SEQUENCE [LARGE SCALE GENOMIC DNA]</scope>
    <source>
        <strain evidence="1">HaeL-2018</strain>
    </source>
</reference>
<evidence type="ECO:0000313" key="1">
    <source>
        <dbReference type="EMBL" id="KAH9372509.1"/>
    </source>
</evidence>
<dbReference type="OrthoDB" id="637682at2759"/>
<name>A0A9J6GAU7_HAELO</name>
<dbReference type="Proteomes" id="UP000821853">
    <property type="component" value="Chromosome 4"/>
</dbReference>
<accession>A0A9J6GAU7</accession>
<proteinExistence type="predicted"/>
<dbReference type="AlphaFoldDB" id="A0A9J6GAU7"/>
<protein>
    <submittedName>
        <fullName evidence="1">Uncharacterized protein</fullName>
    </submittedName>
</protein>
<evidence type="ECO:0000313" key="2">
    <source>
        <dbReference type="Proteomes" id="UP000821853"/>
    </source>
</evidence>